<dbReference type="EMBL" id="AP025516">
    <property type="protein sequence ID" value="BDD88843.1"/>
    <property type="molecule type" value="Genomic_DNA"/>
</dbReference>
<evidence type="ECO:0000313" key="1">
    <source>
        <dbReference type="EMBL" id="BDD88843.1"/>
    </source>
</evidence>
<name>A0ABN6MBA1_9BACT</name>
<reference evidence="1 2" key="1">
    <citation type="submission" date="2022-01" db="EMBL/GenBank/DDBJ databases">
        <title>Desulfofustis limnae sp. nov., a novel mesophilic sulfate-reducing bacterium isolated from marsh soil.</title>
        <authorList>
            <person name="Watanabe M."/>
            <person name="Takahashi A."/>
            <person name="Kojima H."/>
            <person name="Fukui M."/>
        </authorList>
    </citation>
    <scope>NUCLEOTIDE SEQUENCE [LARGE SCALE GENOMIC DNA]</scope>
    <source>
        <strain evidence="1 2">PPLL</strain>
    </source>
</reference>
<gene>
    <name evidence="1" type="ORF">DPPLL_32080</name>
</gene>
<protein>
    <submittedName>
        <fullName evidence="1">Uncharacterized protein</fullName>
    </submittedName>
</protein>
<evidence type="ECO:0000313" key="2">
    <source>
        <dbReference type="Proteomes" id="UP000830055"/>
    </source>
</evidence>
<sequence length="177" mass="19886">MDPESLQRLVETEEINFSVCEEMLRKTNNVIEAGELRGITIRFLESYPDHPVLLVLRALSESLSEDCDDTVVLDSLRQLLGPAVDKYSVTQSTLDEAVGLIARVAENRSPRLFPALLLAIEEGEYTTIDRSVTYDELCRRGLKAGSEEVYDLVILARLRENVDRLKTVMGILSLENS</sequence>
<accession>A0ABN6MBA1</accession>
<organism evidence="1 2">
    <name type="scientific">Desulfofustis limnaeus</name>
    <dbReference type="NCBI Taxonomy" id="2740163"/>
    <lineage>
        <taxon>Bacteria</taxon>
        <taxon>Pseudomonadati</taxon>
        <taxon>Thermodesulfobacteriota</taxon>
        <taxon>Desulfobulbia</taxon>
        <taxon>Desulfobulbales</taxon>
        <taxon>Desulfocapsaceae</taxon>
        <taxon>Desulfofustis</taxon>
    </lineage>
</organism>
<dbReference type="Proteomes" id="UP000830055">
    <property type="component" value="Chromosome"/>
</dbReference>
<proteinExistence type="predicted"/>
<keyword evidence="2" id="KW-1185">Reference proteome</keyword>